<dbReference type="Gene3D" id="1.10.1740.10">
    <property type="match status" value="1"/>
</dbReference>
<evidence type="ECO:0000259" key="9">
    <source>
        <dbReference type="PROSITE" id="PS50043"/>
    </source>
</evidence>
<keyword evidence="4" id="KW-0731">Sigma factor</keyword>
<accession>A0A346XUF1</accession>
<dbReference type="PROSITE" id="PS50043">
    <property type="entry name" value="HTH_LUXR_2"/>
    <property type="match status" value="1"/>
</dbReference>
<evidence type="ECO:0000313" key="11">
    <source>
        <dbReference type="Proteomes" id="UP000264006"/>
    </source>
</evidence>
<dbReference type="Proteomes" id="UP000264006">
    <property type="component" value="Chromosome"/>
</dbReference>
<dbReference type="InterPro" id="IPR036388">
    <property type="entry name" value="WH-like_DNA-bd_sf"/>
</dbReference>
<dbReference type="EMBL" id="CP031165">
    <property type="protein sequence ID" value="AXV05848.1"/>
    <property type="molecule type" value="Genomic_DNA"/>
</dbReference>
<dbReference type="RefSeq" id="WP_164709978.1">
    <property type="nucleotide sequence ID" value="NZ_CP031165.1"/>
</dbReference>
<feature type="domain" description="HTH luxR-type" evidence="9">
    <location>
        <begin position="160"/>
        <end position="224"/>
    </location>
</feature>
<comment type="function">
    <text evidence="7">Sigma factors are initiation factors that promote the attachment of RNA polymerase to specific initiation sites and are then released. Sigma-S contributes to the protection against external stress, thus playing a role in cellular fitness and survival.</text>
</comment>
<keyword evidence="3" id="KW-0805">Transcription regulation</keyword>
<keyword evidence="11" id="KW-1185">Reference proteome</keyword>
<dbReference type="InterPro" id="IPR016032">
    <property type="entry name" value="Sig_transdc_resp-reg_C-effctor"/>
</dbReference>
<gene>
    <name evidence="10" type="ORF">DVS28_a1148</name>
</gene>
<name>A0A346XUF1_9ACTN</name>
<dbReference type="GO" id="GO:0003677">
    <property type="term" value="F:DNA binding"/>
    <property type="evidence" value="ECO:0007669"/>
    <property type="project" value="UniProtKB-KW"/>
</dbReference>
<evidence type="ECO:0000256" key="1">
    <source>
        <dbReference type="ARBA" id="ARBA00010641"/>
    </source>
</evidence>
<dbReference type="SMART" id="SM00421">
    <property type="entry name" value="HTH_LUXR"/>
    <property type="match status" value="1"/>
</dbReference>
<keyword evidence="5" id="KW-0238">DNA-binding</keyword>
<keyword evidence="6" id="KW-0804">Transcription</keyword>
<dbReference type="InterPro" id="IPR013249">
    <property type="entry name" value="RNA_pol_sigma70_r4_t2"/>
</dbReference>
<dbReference type="GO" id="GO:0016987">
    <property type="term" value="F:sigma factor activity"/>
    <property type="evidence" value="ECO:0007669"/>
    <property type="project" value="UniProtKB-KW"/>
</dbReference>
<dbReference type="InterPro" id="IPR014284">
    <property type="entry name" value="RNA_pol_sigma-70_dom"/>
</dbReference>
<evidence type="ECO:0000256" key="8">
    <source>
        <dbReference type="SAM" id="MobiDB-lite"/>
    </source>
</evidence>
<protein>
    <recommendedName>
        <fullName evidence="2">RNA polymerase sigma factor SigS</fullName>
    </recommendedName>
</protein>
<dbReference type="AlphaFoldDB" id="A0A346XUF1"/>
<sequence length="224" mass="24460">MQGARRGSAADGPPVDGHDGAPSDRVLVRSVRDGDEGAFADLYARYEPVARRSARRAARRHPQLDVEEVTNLAITRLWQVLDRFDDERDFAPWAAVVLAHAVRSAAERTRSATSRMNWGAMLAGSAGEDRDRIGELPAPSTPDADGLASVLLDEQERVVAGLLQDVLSPREAKVVRLRLAGWSYTEIADRLDLAPKAVDNALRRGMARLRDAFADGRVEAVMSP</sequence>
<evidence type="ECO:0000256" key="5">
    <source>
        <dbReference type="ARBA" id="ARBA00023125"/>
    </source>
</evidence>
<proteinExistence type="inferred from homology"/>
<comment type="similarity">
    <text evidence="1">Belongs to the sigma-70 factor family. ECF subfamily.</text>
</comment>
<dbReference type="InterPro" id="IPR007627">
    <property type="entry name" value="RNA_pol_sigma70_r2"/>
</dbReference>
<dbReference type="InterPro" id="IPR013325">
    <property type="entry name" value="RNA_pol_sigma_r2"/>
</dbReference>
<dbReference type="SUPFAM" id="SSF88946">
    <property type="entry name" value="Sigma2 domain of RNA polymerase sigma factors"/>
    <property type="match status" value="1"/>
</dbReference>
<evidence type="ECO:0000313" key="10">
    <source>
        <dbReference type="EMBL" id="AXV05848.1"/>
    </source>
</evidence>
<dbReference type="Pfam" id="PF04542">
    <property type="entry name" value="Sigma70_r2"/>
    <property type="match status" value="1"/>
</dbReference>
<dbReference type="Pfam" id="PF08281">
    <property type="entry name" value="Sigma70_r4_2"/>
    <property type="match status" value="1"/>
</dbReference>
<organism evidence="10 11">
    <name type="scientific">Euzebya pacifica</name>
    <dbReference type="NCBI Taxonomy" id="1608957"/>
    <lineage>
        <taxon>Bacteria</taxon>
        <taxon>Bacillati</taxon>
        <taxon>Actinomycetota</taxon>
        <taxon>Nitriliruptoria</taxon>
        <taxon>Euzebyales</taxon>
    </lineage>
</organism>
<evidence type="ECO:0000256" key="6">
    <source>
        <dbReference type="ARBA" id="ARBA00023163"/>
    </source>
</evidence>
<reference evidence="10 11" key="1">
    <citation type="submission" date="2018-09" db="EMBL/GenBank/DDBJ databases">
        <title>Complete genome sequence of Euzebya sp. DY32-46 isolated from seawater of Pacific Ocean.</title>
        <authorList>
            <person name="Xu L."/>
            <person name="Wu Y.-H."/>
            <person name="Xu X.-W."/>
        </authorList>
    </citation>
    <scope>NUCLEOTIDE SEQUENCE [LARGE SCALE GENOMIC DNA]</scope>
    <source>
        <strain evidence="10 11">DY32-46</strain>
    </source>
</reference>
<dbReference type="NCBIfam" id="TIGR02937">
    <property type="entry name" value="sigma70-ECF"/>
    <property type="match status" value="1"/>
</dbReference>
<evidence type="ECO:0000256" key="7">
    <source>
        <dbReference type="ARBA" id="ARBA00024701"/>
    </source>
</evidence>
<dbReference type="PANTHER" id="PTHR43133">
    <property type="entry name" value="RNA POLYMERASE ECF-TYPE SIGMA FACTO"/>
    <property type="match status" value="1"/>
</dbReference>
<dbReference type="InterPro" id="IPR039425">
    <property type="entry name" value="RNA_pol_sigma-70-like"/>
</dbReference>
<dbReference type="SUPFAM" id="SSF46894">
    <property type="entry name" value="C-terminal effector domain of the bipartite response regulators"/>
    <property type="match status" value="1"/>
</dbReference>
<dbReference type="InterPro" id="IPR000792">
    <property type="entry name" value="Tscrpt_reg_LuxR_C"/>
</dbReference>
<dbReference type="GO" id="GO:0006352">
    <property type="term" value="P:DNA-templated transcription initiation"/>
    <property type="evidence" value="ECO:0007669"/>
    <property type="project" value="InterPro"/>
</dbReference>
<evidence type="ECO:0000256" key="3">
    <source>
        <dbReference type="ARBA" id="ARBA00023015"/>
    </source>
</evidence>
<evidence type="ECO:0000256" key="4">
    <source>
        <dbReference type="ARBA" id="ARBA00023082"/>
    </source>
</evidence>
<dbReference type="PANTHER" id="PTHR43133:SF8">
    <property type="entry name" value="RNA POLYMERASE SIGMA FACTOR HI_1459-RELATED"/>
    <property type="match status" value="1"/>
</dbReference>
<dbReference type="Gene3D" id="1.10.10.10">
    <property type="entry name" value="Winged helix-like DNA-binding domain superfamily/Winged helix DNA-binding domain"/>
    <property type="match status" value="1"/>
</dbReference>
<feature type="region of interest" description="Disordered" evidence="8">
    <location>
        <begin position="1"/>
        <end position="23"/>
    </location>
</feature>
<dbReference type="KEGG" id="euz:DVS28_a1148"/>
<evidence type="ECO:0000256" key="2">
    <source>
        <dbReference type="ARBA" id="ARBA00021245"/>
    </source>
</evidence>